<protein>
    <recommendedName>
        <fullName evidence="5">Putative ribosomal RNA large subunit methyltransferase H</fullName>
        <ecNumber evidence="5">2.1.1.177</ecNumber>
    </recommendedName>
    <alternativeName>
        <fullName evidence="5">23S rRNA (pseudouridine1915-N3)-methyltransferase</fullName>
    </alternativeName>
    <alternativeName>
        <fullName evidence="5">rRNA (pseudouridine-N3-)-methyltransferase RlmH</fullName>
    </alternativeName>
</protein>
<proteinExistence type="inferred from homology"/>
<feature type="binding site" evidence="5">
    <location>
        <position position="77"/>
    </location>
    <ligand>
        <name>S-adenosyl-L-methionine</name>
        <dbReference type="ChEBI" id="CHEBI:59789"/>
    </ligand>
</feature>
<dbReference type="GeneID" id="76835323"/>
<sequence length="160" mass="17864">MVRYHVIAVGKAKEPFYRDGVAEYSRRLTGMAEFMVTEVADERLPDNGGPAEYARILAKEGSRILSHVRPQDLCIVLDVKGHTMTSEAFARYLNDAILEGKNRITFAIGGSLGIAPDVRARADLLLSFGPMTFPHQMARLILAEQVYRGVMINAGRQYHR</sequence>
<dbReference type="Proteomes" id="UP001163096">
    <property type="component" value="Chromosome"/>
</dbReference>
<keyword evidence="3 5" id="KW-0949">S-adenosyl-L-methionine</keyword>
<keyword evidence="5" id="KW-0963">Cytoplasm</keyword>
<dbReference type="RefSeq" id="WP_268185848.1">
    <property type="nucleotide sequence ID" value="NZ_CP113361.1"/>
</dbReference>
<keyword evidence="1 5" id="KW-0489">Methyltransferase</keyword>
<dbReference type="Gene3D" id="3.40.1280.10">
    <property type="match status" value="1"/>
</dbReference>
<evidence type="ECO:0000256" key="2">
    <source>
        <dbReference type="ARBA" id="ARBA00022679"/>
    </source>
</evidence>
<evidence type="ECO:0000256" key="3">
    <source>
        <dbReference type="ARBA" id="ARBA00022691"/>
    </source>
</evidence>
<dbReference type="InterPro" id="IPR003742">
    <property type="entry name" value="RlmH-like"/>
</dbReference>
<evidence type="ECO:0000256" key="4">
    <source>
        <dbReference type="ARBA" id="ARBA00038303"/>
    </source>
</evidence>
<dbReference type="PANTHER" id="PTHR33603:SF1">
    <property type="entry name" value="RIBOSOMAL RNA LARGE SUBUNIT METHYLTRANSFERASE H"/>
    <property type="match status" value="1"/>
</dbReference>
<dbReference type="NCBIfam" id="NF000985">
    <property type="entry name" value="PRK00103.1-3"/>
    <property type="match status" value="1"/>
</dbReference>
<organism evidence="6 7">
    <name type="scientific">Methanogenium organophilum</name>
    <dbReference type="NCBI Taxonomy" id="2199"/>
    <lineage>
        <taxon>Archaea</taxon>
        <taxon>Methanobacteriati</taxon>
        <taxon>Methanobacteriota</taxon>
        <taxon>Stenosarchaea group</taxon>
        <taxon>Methanomicrobia</taxon>
        <taxon>Methanomicrobiales</taxon>
        <taxon>Methanomicrobiaceae</taxon>
        <taxon>Methanogenium</taxon>
    </lineage>
</organism>
<dbReference type="AlphaFoldDB" id="A0A9X9S349"/>
<dbReference type="InterPro" id="IPR029026">
    <property type="entry name" value="tRNA_m1G_MTases_N"/>
</dbReference>
<dbReference type="EC" id="2.1.1.177" evidence="5"/>
<name>A0A9X9S349_METOG</name>
<accession>A0A9X9S349</accession>
<comment type="similarity">
    <text evidence="4 5">Belongs to the RNA methyltransferase RlmH family.</text>
</comment>
<dbReference type="InterPro" id="IPR029028">
    <property type="entry name" value="Alpha/beta_knot_MTases"/>
</dbReference>
<keyword evidence="5" id="KW-0698">rRNA processing</keyword>
<dbReference type="Pfam" id="PF02590">
    <property type="entry name" value="SPOUT_MTase"/>
    <property type="match status" value="1"/>
</dbReference>
<dbReference type="SUPFAM" id="SSF75217">
    <property type="entry name" value="alpha/beta knot"/>
    <property type="match status" value="1"/>
</dbReference>
<feature type="binding site" evidence="5">
    <location>
        <begin position="128"/>
        <end position="133"/>
    </location>
    <ligand>
        <name>S-adenosyl-L-methionine</name>
        <dbReference type="ChEBI" id="CHEBI:59789"/>
    </ligand>
</feature>
<dbReference type="PIRSF" id="PIRSF004505">
    <property type="entry name" value="MT_bac"/>
    <property type="match status" value="1"/>
</dbReference>
<keyword evidence="2 5" id="KW-0808">Transferase</keyword>
<evidence type="ECO:0000256" key="1">
    <source>
        <dbReference type="ARBA" id="ARBA00022603"/>
    </source>
</evidence>
<dbReference type="KEGG" id="mou:OU421_09435"/>
<gene>
    <name evidence="5 6" type="primary">rlmH</name>
    <name evidence="6" type="ORF">OU421_09435</name>
</gene>
<evidence type="ECO:0000313" key="7">
    <source>
        <dbReference type="Proteomes" id="UP001163096"/>
    </source>
</evidence>
<dbReference type="CDD" id="cd18081">
    <property type="entry name" value="RlmH-like"/>
    <property type="match status" value="1"/>
</dbReference>
<dbReference type="PANTHER" id="PTHR33603">
    <property type="entry name" value="METHYLTRANSFERASE"/>
    <property type="match status" value="1"/>
</dbReference>
<dbReference type="GO" id="GO:0005737">
    <property type="term" value="C:cytoplasm"/>
    <property type="evidence" value="ECO:0007669"/>
    <property type="project" value="UniProtKB-SubCell"/>
</dbReference>
<evidence type="ECO:0000313" key="6">
    <source>
        <dbReference type="EMBL" id="WAI00643.1"/>
    </source>
</evidence>
<reference evidence="6" key="1">
    <citation type="submission" date="2022-11" db="EMBL/GenBank/DDBJ databases">
        <title>Complete genome sequence of Methanogenium organophilum DSM 3596.</title>
        <authorList>
            <person name="Chen S.-C."/>
            <person name="Lai S.-J."/>
            <person name="You Y.-T."/>
        </authorList>
    </citation>
    <scope>NUCLEOTIDE SEQUENCE</scope>
    <source>
        <strain evidence="6">DSM 3596</strain>
    </source>
</reference>
<comment type="subcellular location">
    <subcellularLocation>
        <location evidence="5">Cytoplasm</location>
    </subcellularLocation>
</comment>
<evidence type="ECO:0000256" key="5">
    <source>
        <dbReference type="HAMAP-Rule" id="MF_00658"/>
    </source>
</evidence>
<comment type="function">
    <text evidence="5">Specifically methylates the pseudouridine at position 1915 (m3Psi1915) in 23S rRNA.</text>
</comment>
<feature type="binding site" evidence="5">
    <location>
        <position position="109"/>
    </location>
    <ligand>
        <name>S-adenosyl-L-methionine</name>
        <dbReference type="ChEBI" id="CHEBI:59789"/>
    </ligand>
</feature>
<dbReference type="HAMAP" id="MF_00658">
    <property type="entry name" value="23SrRNA_methyltr_H"/>
    <property type="match status" value="1"/>
</dbReference>
<dbReference type="EMBL" id="CP113361">
    <property type="protein sequence ID" value="WAI00643.1"/>
    <property type="molecule type" value="Genomic_DNA"/>
</dbReference>
<dbReference type="GO" id="GO:0070038">
    <property type="term" value="F:rRNA (pseudouridine-N3-)-methyltransferase activity"/>
    <property type="evidence" value="ECO:0007669"/>
    <property type="project" value="UniProtKB-UniRule"/>
</dbReference>
<keyword evidence="7" id="KW-1185">Reference proteome</keyword>
<comment type="catalytic activity">
    <reaction evidence="5">
        <text>pseudouridine(1915) in 23S rRNA + S-adenosyl-L-methionine = N(3)-methylpseudouridine(1915) in 23S rRNA + S-adenosyl-L-homocysteine + H(+)</text>
        <dbReference type="Rhea" id="RHEA:42752"/>
        <dbReference type="Rhea" id="RHEA-COMP:10221"/>
        <dbReference type="Rhea" id="RHEA-COMP:10222"/>
        <dbReference type="ChEBI" id="CHEBI:15378"/>
        <dbReference type="ChEBI" id="CHEBI:57856"/>
        <dbReference type="ChEBI" id="CHEBI:59789"/>
        <dbReference type="ChEBI" id="CHEBI:65314"/>
        <dbReference type="ChEBI" id="CHEBI:74486"/>
        <dbReference type="EC" id="2.1.1.177"/>
    </reaction>
</comment>